<dbReference type="PANTHER" id="PTHR47691">
    <property type="entry name" value="REGULATOR-RELATED"/>
    <property type="match status" value="1"/>
</dbReference>
<evidence type="ECO:0000313" key="4">
    <source>
        <dbReference type="Proteomes" id="UP000698222"/>
    </source>
</evidence>
<dbReference type="InterPro" id="IPR036388">
    <property type="entry name" value="WH-like_DNA-bd_sf"/>
</dbReference>
<dbReference type="InterPro" id="IPR058852">
    <property type="entry name" value="HTH_77"/>
</dbReference>
<dbReference type="InterPro" id="IPR000792">
    <property type="entry name" value="Tscrpt_reg_LuxR_C"/>
</dbReference>
<dbReference type="SUPFAM" id="SSF46894">
    <property type="entry name" value="C-terminal effector domain of the bipartite response regulators"/>
    <property type="match status" value="1"/>
</dbReference>
<dbReference type="Proteomes" id="UP000698222">
    <property type="component" value="Unassembled WGS sequence"/>
</dbReference>
<dbReference type="Gene3D" id="1.25.40.10">
    <property type="entry name" value="Tetratricopeptide repeat domain"/>
    <property type="match status" value="1"/>
</dbReference>
<dbReference type="PROSITE" id="PS50043">
    <property type="entry name" value="HTH_LUXR_2"/>
    <property type="match status" value="1"/>
</dbReference>
<dbReference type="PANTHER" id="PTHR47691:SF3">
    <property type="entry name" value="HTH-TYPE TRANSCRIPTIONAL REGULATOR RV0890C-RELATED"/>
    <property type="match status" value="1"/>
</dbReference>
<dbReference type="SMART" id="SM00421">
    <property type="entry name" value="HTH_LUXR"/>
    <property type="match status" value="1"/>
</dbReference>
<gene>
    <name evidence="3" type="ORF">JOF44_001138</name>
</gene>
<dbReference type="InterPro" id="IPR027417">
    <property type="entry name" value="P-loop_NTPase"/>
</dbReference>
<evidence type="ECO:0000256" key="1">
    <source>
        <dbReference type="SAM" id="MobiDB-lite"/>
    </source>
</evidence>
<name>A0ABS4YHG3_9MICO</name>
<dbReference type="PRINTS" id="PR00364">
    <property type="entry name" value="DISEASERSIST"/>
</dbReference>
<dbReference type="PRINTS" id="PR00038">
    <property type="entry name" value="HTHLUXR"/>
</dbReference>
<reference evidence="3 4" key="1">
    <citation type="submission" date="2021-03" db="EMBL/GenBank/DDBJ databases">
        <title>Sequencing the genomes of 1000 actinobacteria strains.</title>
        <authorList>
            <person name="Klenk H.-P."/>
        </authorList>
    </citation>
    <scope>NUCLEOTIDE SEQUENCE [LARGE SCALE GENOMIC DNA]</scope>
    <source>
        <strain evidence="3 4">DSM 14564</strain>
    </source>
</reference>
<dbReference type="Gene3D" id="3.40.50.300">
    <property type="entry name" value="P-loop containing nucleotide triphosphate hydrolases"/>
    <property type="match status" value="1"/>
</dbReference>
<evidence type="ECO:0000313" key="3">
    <source>
        <dbReference type="EMBL" id="MBP2408235.1"/>
    </source>
</evidence>
<accession>A0ABS4YHG3</accession>
<proteinExistence type="predicted"/>
<dbReference type="EMBL" id="JAGIOC010000001">
    <property type="protein sequence ID" value="MBP2408235.1"/>
    <property type="molecule type" value="Genomic_DNA"/>
</dbReference>
<feature type="domain" description="HTH luxR-type" evidence="2">
    <location>
        <begin position="678"/>
        <end position="743"/>
    </location>
</feature>
<protein>
    <submittedName>
        <fullName evidence="3">ATPase/DNA-binding CsgD family transcriptional regulator</fullName>
    </submittedName>
</protein>
<dbReference type="RefSeq" id="WP_209888455.1">
    <property type="nucleotide sequence ID" value="NZ_BAAAJV010000024.1"/>
</dbReference>
<sequence>MMSDGTRRRRRPGPAPAHTLTRFVGRESETSDLAQLVSRSRLVTLVGAPGAGKTRLAAETSPLLAESFRDGVRPVALATVWAPGDVLTGIAAALGVRADDQESLLDALLAVLRPARTLLVLDNCEHVIGPVSTLVERILGAAPRVRVLATSRVPLGVPGEHLHRVGPLDRSEAYELFVDRARLVTDLDLDQVGASWVHRLCDLLDGLPLALELAARQTRVLSLPDLAERLDRELARTDDPGSPGPGRPTMEATLAGSCRMLSPAQNELFDQLSVFSGDFDVPAVEAVAAGLEDVVWEVGTLVDHSLLWTRSTGSGSLRCRMLEPIRQYAAARLAARGGADRVRERHARYFLAAARTASRGLMDVDGHHRYAALRSMETNVLAAVAWARRVDPDLALQLLTCLSGYWEHRGHVLEAWTRLEELLEDGSVSVRTRADALVALAQLSYRREQYRLAQRCTQELIPLMQELGDHDGLARGLRARAQACMAAGDHDAALASARGSVPAFRETEDRLGEAWSLTSLGACLIAAGRLEEGLEADLASWKILQAEPEAPTVARSTHVGLAFAYANLGDTAAHRRHLTASIEALQQVGALEGDSEWLWGAVSLAHDEGRWASALRMAALARAKGRRGSGLMPFAREFCDRATDDAERRVGAERAADLAEQGARMTTEQALDEALGRPEADASPLTPREREVARLTGQGLSNAEIAEQLVLSRRTVETHQDHIRQKLGLATRYEVMAWAMSGSV</sequence>
<dbReference type="SUPFAM" id="SSF48452">
    <property type="entry name" value="TPR-like"/>
    <property type="match status" value="1"/>
</dbReference>
<dbReference type="Pfam" id="PF13401">
    <property type="entry name" value="AAA_22"/>
    <property type="match status" value="1"/>
</dbReference>
<feature type="region of interest" description="Disordered" evidence="1">
    <location>
        <begin position="657"/>
        <end position="688"/>
    </location>
</feature>
<evidence type="ECO:0000259" key="2">
    <source>
        <dbReference type="PROSITE" id="PS50043"/>
    </source>
</evidence>
<organism evidence="3 4">
    <name type="scientific">Brachybacterium fresconis</name>
    <dbReference type="NCBI Taxonomy" id="173363"/>
    <lineage>
        <taxon>Bacteria</taxon>
        <taxon>Bacillati</taxon>
        <taxon>Actinomycetota</taxon>
        <taxon>Actinomycetes</taxon>
        <taxon>Micrococcales</taxon>
        <taxon>Dermabacteraceae</taxon>
        <taxon>Brachybacterium</taxon>
    </lineage>
</organism>
<dbReference type="InterPro" id="IPR011990">
    <property type="entry name" value="TPR-like_helical_dom_sf"/>
</dbReference>
<dbReference type="Pfam" id="PF25872">
    <property type="entry name" value="HTH_77"/>
    <property type="match status" value="1"/>
</dbReference>
<dbReference type="CDD" id="cd06170">
    <property type="entry name" value="LuxR_C_like"/>
    <property type="match status" value="1"/>
</dbReference>
<dbReference type="SUPFAM" id="SSF52540">
    <property type="entry name" value="P-loop containing nucleoside triphosphate hydrolases"/>
    <property type="match status" value="1"/>
</dbReference>
<dbReference type="PROSITE" id="PS00622">
    <property type="entry name" value="HTH_LUXR_1"/>
    <property type="match status" value="1"/>
</dbReference>
<dbReference type="Pfam" id="PF00196">
    <property type="entry name" value="GerE"/>
    <property type="match status" value="1"/>
</dbReference>
<dbReference type="InterPro" id="IPR049945">
    <property type="entry name" value="AAA_22"/>
</dbReference>
<keyword evidence="4" id="KW-1185">Reference proteome</keyword>
<dbReference type="Gene3D" id="1.10.10.10">
    <property type="entry name" value="Winged helix-like DNA-binding domain superfamily/Winged helix DNA-binding domain"/>
    <property type="match status" value="1"/>
</dbReference>
<comment type="caution">
    <text evidence="3">The sequence shown here is derived from an EMBL/GenBank/DDBJ whole genome shotgun (WGS) entry which is preliminary data.</text>
</comment>
<dbReference type="InterPro" id="IPR016032">
    <property type="entry name" value="Sig_transdc_resp-reg_C-effctor"/>
</dbReference>